<evidence type="ECO:0000259" key="2">
    <source>
        <dbReference type="Pfam" id="PF10593"/>
    </source>
</evidence>
<dbReference type="Proteomes" id="UP000442714">
    <property type="component" value="Unassembled WGS sequence"/>
</dbReference>
<dbReference type="AlphaFoldDB" id="A0A844ZUU0"/>
<protein>
    <recommendedName>
        <fullName evidence="2">Putative endonuclease Z1 domain-containing protein</fullName>
    </recommendedName>
</protein>
<organism evidence="3 4">
    <name type="scientific">Pontixanthobacter aquaemixtae</name>
    <dbReference type="NCBI Taxonomy" id="1958940"/>
    <lineage>
        <taxon>Bacteria</taxon>
        <taxon>Pseudomonadati</taxon>
        <taxon>Pseudomonadota</taxon>
        <taxon>Alphaproteobacteria</taxon>
        <taxon>Sphingomonadales</taxon>
        <taxon>Erythrobacteraceae</taxon>
        <taxon>Pontixanthobacter</taxon>
    </lineage>
</organism>
<dbReference type="EMBL" id="WTYX01000002">
    <property type="protein sequence ID" value="MXO91508.1"/>
    <property type="molecule type" value="Genomic_DNA"/>
</dbReference>
<feature type="region of interest" description="Disordered" evidence="1">
    <location>
        <begin position="803"/>
        <end position="831"/>
    </location>
</feature>
<dbReference type="RefSeq" id="WP_160605179.1">
    <property type="nucleotide sequence ID" value="NZ_WTYX01000002.1"/>
</dbReference>
<evidence type="ECO:0000256" key="1">
    <source>
        <dbReference type="SAM" id="MobiDB-lite"/>
    </source>
</evidence>
<dbReference type="Pfam" id="PF10593">
    <property type="entry name" value="Z1"/>
    <property type="match status" value="1"/>
</dbReference>
<dbReference type="InterPro" id="IPR018310">
    <property type="entry name" value="Put_endonuclease_Z1-dom"/>
</dbReference>
<name>A0A844ZUU0_9SPHN</name>
<feature type="domain" description="Putative endonuclease Z1" evidence="2">
    <location>
        <begin position="398"/>
        <end position="622"/>
    </location>
</feature>
<sequence>MSIKAKAGYFALLVRERYADELKQMASIPPEAIDTVLQEDPFALSEENLAAVRRHLEFQFSVRQDAGHSVKSDYKPWLRERTIDFYYWDRLRKYYLESDALPPNVISRLDEVTDEVLDYCGNPEDEGTWGRRGMVMGHVQSGKTTNYASLICKAADAGYKIIILLAGLTNSLRTQTQERMDETFIGKKSLFGQRFPDLMPIMSHCPPGERFFPVFGTTRDSDFNTEISKFGVTLDNLKDPIIFVTKKNKGILENLLKWIEGQRQDGRKIDYPLLMIDDEADNASINTHKDPTKSTAINNVMRLLLQQFNRSSYVGYTATPFANIFIDPESEAQMRGDDLFPRHFIKALDPPTNYVGATKVFSPEGSLRPQMLRVVEDYGDILPLKHKKDLELEELPPSLLEAIRAFVLIRAMRVLRGDGEKHCSMMINVSRFNDVQARIHDLVYSYQQRLDDAIKVNSGLGSAAIQDPDILELKQTFEREFQHTEFDFDEVLPALTEASKTIKVRTINMRGGALNYEESKEHGLHVIAIGGLALSRGLTLEGLSVSYLLRNSAASDTLMQMARWFGYRRNYEDLCRLYICQSAVDHYEYIDDAVEELRGELKRMEARGETPEQFGLKVRRSETGIMITAANKMRSAQRMQLAESFAYKHVEGFALFNDAKVNRTNLEGTCAFLEELGRAERPAGSDDEQVRKELEKHLAWRGVDGRKIHDLLMAFQFHANQPSLGKIDGTNSLLSDYISDRLQGELSTWDVVVPFRFPKGGETKPQSVAMDKIDQYGKWPLRSRNSGKVKSINGIEAFKPFGDRNRIADPSEDPPLLLTEEQRGNARKRRKDGFRGDTAFCAARKKPLLIVHLFDVADPSEELKRSFKIKDLPVVSLSFCIPKTHSPVQPKEYEVNAVYRQQLELLAQEPDDDEEIFDG</sequence>
<accession>A0A844ZUU0</accession>
<dbReference type="SUPFAM" id="SSF52540">
    <property type="entry name" value="P-loop containing nucleoside triphosphate hydrolases"/>
    <property type="match status" value="1"/>
</dbReference>
<proteinExistence type="predicted"/>
<evidence type="ECO:0000313" key="4">
    <source>
        <dbReference type="Proteomes" id="UP000442714"/>
    </source>
</evidence>
<dbReference type="OrthoDB" id="436461at2"/>
<comment type="caution">
    <text evidence="3">The sequence shown here is derived from an EMBL/GenBank/DDBJ whole genome shotgun (WGS) entry which is preliminary data.</text>
</comment>
<keyword evidence="4" id="KW-1185">Reference proteome</keyword>
<dbReference type="InterPro" id="IPR027417">
    <property type="entry name" value="P-loop_NTPase"/>
</dbReference>
<gene>
    <name evidence="3" type="ORF">GRI41_11785</name>
</gene>
<reference evidence="3 4" key="1">
    <citation type="submission" date="2019-12" db="EMBL/GenBank/DDBJ databases">
        <title>Genomic-based taxomic classification of the family Erythrobacteraceae.</title>
        <authorList>
            <person name="Xu L."/>
        </authorList>
    </citation>
    <scope>NUCLEOTIDE SEQUENCE [LARGE SCALE GENOMIC DNA]</scope>
    <source>
        <strain evidence="3 4">KCTC 52763</strain>
    </source>
</reference>
<dbReference type="Gene3D" id="3.40.50.300">
    <property type="entry name" value="P-loop containing nucleotide triphosphate hydrolases"/>
    <property type="match status" value="1"/>
</dbReference>
<evidence type="ECO:0000313" key="3">
    <source>
        <dbReference type="EMBL" id="MXO91508.1"/>
    </source>
</evidence>